<dbReference type="Proteomes" id="UP001162992">
    <property type="component" value="Chromosome 5"/>
</dbReference>
<organism evidence="1 2">
    <name type="scientific">Diphasiastrum complanatum</name>
    <name type="common">Issler's clubmoss</name>
    <name type="synonym">Lycopodium complanatum</name>
    <dbReference type="NCBI Taxonomy" id="34168"/>
    <lineage>
        <taxon>Eukaryota</taxon>
        <taxon>Viridiplantae</taxon>
        <taxon>Streptophyta</taxon>
        <taxon>Embryophyta</taxon>
        <taxon>Tracheophyta</taxon>
        <taxon>Lycopodiopsida</taxon>
        <taxon>Lycopodiales</taxon>
        <taxon>Lycopodiaceae</taxon>
        <taxon>Lycopodioideae</taxon>
        <taxon>Diphasiastrum</taxon>
    </lineage>
</organism>
<name>A0ACC2DN85_DIPCM</name>
<evidence type="ECO:0000313" key="2">
    <source>
        <dbReference type="Proteomes" id="UP001162992"/>
    </source>
</evidence>
<protein>
    <submittedName>
        <fullName evidence="1">Uncharacterized protein</fullName>
    </submittedName>
</protein>
<accession>A0ACC2DN85</accession>
<reference evidence="2" key="1">
    <citation type="journal article" date="2024" name="Proc. Natl. Acad. Sci. U.S.A.">
        <title>Extraordinary preservation of gene collinearity over three hundred million years revealed in homosporous lycophytes.</title>
        <authorList>
            <person name="Li C."/>
            <person name="Wickell D."/>
            <person name="Kuo L.Y."/>
            <person name="Chen X."/>
            <person name="Nie B."/>
            <person name="Liao X."/>
            <person name="Peng D."/>
            <person name="Ji J."/>
            <person name="Jenkins J."/>
            <person name="Williams M."/>
            <person name="Shu S."/>
            <person name="Plott C."/>
            <person name="Barry K."/>
            <person name="Rajasekar S."/>
            <person name="Grimwood J."/>
            <person name="Han X."/>
            <person name="Sun S."/>
            <person name="Hou Z."/>
            <person name="He W."/>
            <person name="Dai G."/>
            <person name="Sun C."/>
            <person name="Schmutz J."/>
            <person name="Leebens-Mack J.H."/>
            <person name="Li F.W."/>
            <person name="Wang L."/>
        </authorList>
    </citation>
    <scope>NUCLEOTIDE SEQUENCE [LARGE SCALE GENOMIC DNA]</scope>
    <source>
        <strain evidence="2">cv. PW_Plant_1</strain>
    </source>
</reference>
<sequence>MTKRKADSIALLSLYVNYIQQEEEEDDDDANGDDCREQNGAEKEEEEEEEDIIKHFDDDRETGKIVQFPFATSADFAMASVIRPATPACHNILGLGIADYAPEDVDMSPEAKGQEEADVGRVIFEGGDVLVAVLEKVAHAPSSQEEKEKPPEKTGAGIFDEEFRIGKASPSGKDISCNEIAEQAANALGPTEDLFGGFLPFPPAKKCSDELQMRITKYLQIKSQGRNFNKELRGLKDYRNPDFLQRVVKHLGIDELGSLFGKDIFDAHSLDGSDFYDALLAQQRHGKFRR</sequence>
<keyword evidence="2" id="KW-1185">Reference proteome</keyword>
<gene>
    <name evidence="1" type="ORF">O6H91_05G050400</name>
</gene>
<dbReference type="EMBL" id="CM055096">
    <property type="protein sequence ID" value="KAJ7555681.1"/>
    <property type="molecule type" value="Genomic_DNA"/>
</dbReference>
<proteinExistence type="predicted"/>
<evidence type="ECO:0000313" key="1">
    <source>
        <dbReference type="EMBL" id="KAJ7555681.1"/>
    </source>
</evidence>
<comment type="caution">
    <text evidence="1">The sequence shown here is derived from an EMBL/GenBank/DDBJ whole genome shotgun (WGS) entry which is preliminary data.</text>
</comment>